<evidence type="ECO:0000256" key="1">
    <source>
        <dbReference type="ARBA" id="ARBA00022691"/>
    </source>
</evidence>
<evidence type="ECO:0000259" key="5">
    <source>
        <dbReference type="PROSITE" id="PS51918"/>
    </source>
</evidence>
<feature type="domain" description="Radical SAM core" evidence="5">
    <location>
        <begin position="58"/>
        <end position="279"/>
    </location>
</feature>
<sequence length="364" mass="40736">MNSEFNIAEYMSGGIENIINNIIKASFKNPRETAFMVKYMLASKEAKKKRETFEANGQDIPSFLISSITSTCNLFCKGCYARANKACGEGLELNQMSAQRWGEIFEEAKDLGIPFILLAGGEPLMRREVVEKAAKVKEIMFPIFTNGTMLDEAYISLLDKNRNLVPILSIEGDRNQTDDRRGEGTYDTLMKVMDSLKKKGILYGASVTVTTENINTVSSKEFFDKLYEKGCRAMVFVEYVPVTEATKNIAPTDKERDILEADQEKLREMYEDAIFLSFPGDEKYTGGCLAAGRGFFHINTNGGAEPCPFSPFSDMNLKNCTLLEALKSPLFQKLKEYEILSGEHSGGCVLFEKEAEVRKLLGNL</sequence>
<evidence type="ECO:0000313" key="7">
    <source>
        <dbReference type="Proteomes" id="UP000663802"/>
    </source>
</evidence>
<comment type="caution">
    <text evidence="6">The sequence shown here is derived from an EMBL/GenBank/DDBJ whole genome shotgun (WGS) entry which is preliminary data.</text>
</comment>
<dbReference type="SFLD" id="SFLDS00029">
    <property type="entry name" value="Radical_SAM"/>
    <property type="match status" value="1"/>
</dbReference>
<keyword evidence="7" id="KW-1185">Reference proteome</keyword>
<dbReference type="InterPro" id="IPR058240">
    <property type="entry name" value="rSAM_sf"/>
</dbReference>
<dbReference type="SFLD" id="SFLDG01067">
    <property type="entry name" value="SPASM/twitch_domain_containing"/>
    <property type="match status" value="1"/>
</dbReference>
<dbReference type="InterPro" id="IPR007197">
    <property type="entry name" value="rSAM"/>
</dbReference>
<dbReference type="PANTHER" id="PTHR43524:SF1">
    <property type="entry name" value="RADICAL SAM SUPERFAMILY PROTEIN"/>
    <property type="match status" value="1"/>
</dbReference>
<dbReference type="RefSeq" id="WP_206872496.1">
    <property type="nucleotide sequence ID" value="NZ_BMBA01000008.1"/>
</dbReference>
<keyword evidence="4" id="KW-0411">Iron-sulfur</keyword>
<dbReference type="SUPFAM" id="SSF102114">
    <property type="entry name" value="Radical SAM enzymes"/>
    <property type="match status" value="1"/>
</dbReference>
<dbReference type="PROSITE" id="PS51918">
    <property type="entry name" value="RADICAL_SAM"/>
    <property type="match status" value="1"/>
</dbReference>
<dbReference type="PANTHER" id="PTHR43524">
    <property type="entry name" value="RADICAL SAM SUPERFAMILY PROTEIN"/>
    <property type="match status" value="1"/>
</dbReference>
<dbReference type="Gene3D" id="3.20.20.70">
    <property type="entry name" value="Aldolase class I"/>
    <property type="match status" value="1"/>
</dbReference>
<protein>
    <submittedName>
        <fullName evidence="6">Radical SAM protein</fullName>
    </submittedName>
</protein>
<dbReference type="CDD" id="cd21128">
    <property type="entry name" value="SPASM_rSAM"/>
    <property type="match status" value="1"/>
</dbReference>
<dbReference type="Proteomes" id="UP000663802">
    <property type="component" value="Unassembled WGS sequence"/>
</dbReference>
<dbReference type="InterPro" id="IPR013785">
    <property type="entry name" value="Aldolase_TIM"/>
</dbReference>
<accession>A0ABQ1EH61</accession>
<dbReference type="CDD" id="cd01335">
    <property type="entry name" value="Radical_SAM"/>
    <property type="match status" value="1"/>
</dbReference>
<evidence type="ECO:0000256" key="3">
    <source>
        <dbReference type="ARBA" id="ARBA00023004"/>
    </source>
</evidence>
<keyword evidence="2" id="KW-0479">Metal-binding</keyword>
<reference evidence="6 7" key="1">
    <citation type="journal article" date="2021" name="Int. J. Syst. Evol. Microbiol.">
        <title>Clostridium zeae sp. nov., isolated from corn silage.</title>
        <authorList>
            <person name="Kobayashi H."/>
            <person name="Tanizawa Y."/>
            <person name="Yagura M."/>
            <person name="Sakamoto M."/>
            <person name="Ohkuma M."/>
            <person name="Tohno M."/>
        </authorList>
    </citation>
    <scope>NUCLEOTIDE SEQUENCE [LARGE SCALE GENOMIC DNA]</scope>
    <source>
        <strain evidence="6 7">CSC2</strain>
    </source>
</reference>
<organism evidence="6 7">
    <name type="scientific">Clostridium zeae</name>
    <dbReference type="NCBI Taxonomy" id="2759022"/>
    <lineage>
        <taxon>Bacteria</taxon>
        <taxon>Bacillati</taxon>
        <taxon>Bacillota</taxon>
        <taxon>Clostridia</taxon>
        <taxon>Eubacteriales</taxon>
        <taxon>Clostridiaceae</taxon>
        <taxon>Clostridium</taxon>
    </lineage>
</organism>
<evidence type="ECO:0000313" key="6">
    <source>
        <dbReference type="EMBL" id="GFZ33988.1"/>
    </source>
</evidence>
<evidence type="ECO:0000256" key="2">
    <source>
        <dbReference type="ARBA" id="ARBA00022723"/>
    </source>
</evidence>
<keyword evidence="3" id="KW-0408">Iron</keyword>
<evidence type="ECO:0000256" key="4">
    <source>
        <dbReference type="ARBA" id="ARBA00023014"/>
    </source>
</evidence>
<dbReference type="Pfam" id="PF04055">
    <property type="entry name" value="Radical_SAM"/>
    <property type="match status" value="1"/>
</dbReference>
<keyword evidence="1" id="KW-0949">S-adenosyl-L-methionine</keyword>
<name>A0ABQ1EH61_9CLOT</name>
<dbReference type="EMBL" id="BMBA01000008">
    <property type="protein sequence ID" value="GFZ33988.1"/>
    <property type="molecule type" value="Genomic_DNA"/>
</dbReference>
<gene>
    <name evidence="6" type="ORF">CSC2_45140</name>
</gene>
<proteinExistence type="predicted"/>